<sequence length="321" mass="34178">MAQQIAVLVEHLEGQPTDVTFELLGLARRIANTNGAPVEALLFGQGVRHLAETIPADRVVLVEDPRLRYLTPEATAVTLATLLRADPPRLALIPNTSLGMDVAAWVAAALDWPLIAYCEGLETRDGQLVATAQLFGGKILADVLIDDRPTVISALAGAFAADAMQPEPPGTIERRDPPSELAALHTRSVVLERPEAADVDITRAEKIVAVGRGIESKDNLELAEQLAQALGAVLAASRPLVDAGWLPRSRQVGKSGLKVKPKLYFALGISGAPEHLEGMKDAELIIAVNKDPKAPIFSVADYGVVADLFEVAEALLERLEG</sequence>
<dbReference type="AlphaFoldDB" id="A0A7C2BD92"/>
<organism evidence="7">
    <name type="scientific">Thermomicrobium roseum</name>
    <dbReference type="NCBI Taxonomy" id="500"/>
    <lineage>
        <taxon>Bacteria</taxon>
        <taxon>Pseudomonadati</taxon>
        <taxon>Thermomicrobiota</taxon>
        <taxon>Thermomicrobia</taxon>
        <taxon>Thermomicrobiales</taxon>
        <taxon>Thermomicrobiaceae</taxon>
        <taxon>Thermomicrobium</taxon>
    </lineage>
</organism>
<comment type="cofactor">
    <cofactor evidence="5">
        <name>FAD</name>
        <dbReference type="ChEBI" id="CHEBI:57692"/>
    </cofactor>
    <text evidence="5">Binds 1 FAD per dimer.</text>
</comment>
<evidence type="ECO:0000256" key="3">
    <source>
        <dbReference type="ARBA" id="ARBA00022630"/>
    </source>
</evidence>
<feature type="binding site" evidence="5">
    <location>
        <position position="289"/>
    </location>
    <ligand>
        <name>FAD</name>
        <dbReference type="ChEBI" id="CHEBI:57692"/>
    </ligand>
</feature>
<dbReference type="InterPro" id="IPR014731">
    <property type="entry name" value="ETF_asu_C"/>
</dbReference>
<accession>A0A7C2BD92</accession>
<comment type="caution">
    <text evidence="7">The sequence shown here is derived from an EMBL/GenBank/DDBJ whole genome shotgun (WGS) entry which is preliminary data.</text>
</comment>
<evidence type="ECO:0000259" key="6">
    <source>
        <dbReference type="SMART" id="SM00893"/>
    </source>
</evidence>
<protein>
    <submittedName>
        <fullName evidence="7">Electron transfer flavoprotein subunit alpha/FixB family protein</fullName>
    </submittedName>
</protein>
<dbReference type="InterPro" id="IPR001308">
    <property type="entry name" value="ETF_a/FixB"/>
</dbReference>
<evidence type="ECO:0000256" key="1">
    <source>
        <dbReference type="ARBA" id="ARBA00005817"/>
    </source>
</evidence>
<feature type="domain" description="Electron transfer flavoprotein alpha/beta-subunit N-terminal" evidence="6">
    <location>
        <begin position="5"/>
        <end position="193"/>
    </location>
</feature>
<dbReference type="Gene3D" id="3.40.50.620">
    <property type="entry name" value="HUPs"/>
    <property type="match status" value="1"/>
</dbReference>
<keyword evidence="4" id="KW-0249">Electron transport</keyword>
<dbReference type="PANTHER" id="PTHR43153:SF1">
    <property type="entry name" value="ELECTRON TRANSFER FLAVOPROTEIN SUBUNIT ALPHA, MITOCHONDRIAL"/>
    <property type="match status" value="1"/>
</dbReference>
<dbReference type="SMART" id="SM00893">
    <property type="entry name" value="ETF"/>
    <property type="match status" value="1"/>
</dbReference>
<name>A0A7C2BD92_THERO</name>
<evidence type="ECO:0000313" key="7">
    <source>
        <dbReference type="EMBL" id="HEF64706.1"/>
    </source>
</evidence>
<reference evidence="7" key="1">
    <citation type="journal article" date="2020" name="mSystems">
        <title>Genome- and Community-Level Interaction Insights into Carbon Utilization and Element Cycling Functions of Hydrothermarchaeota in Hydrothermal Sediment.</title>
        <authorList>
            <person name="Zhou Z."/>
            <person name="Liu Y."/>
            <person name="Xu W."/>
            <person name="Pan J."/>
            <person name="Luo Z.H."/>
            <person name="Li M."/>
        </authorList>
    </citation>
    <scope>NUCLEOTIDE SEQUENCE [LARGE SCALE GENOMIC DNA]</scope>
    <source>
        <strain evidence="7">SpSt-222</strain>
    </source>
</reference>
<dbReference type="GO" id="GO:0050660">
    <property type="term" value="F:flavin adenine dinucleotide binding"/>
    <property type="evidence" value="ECO:0007669"/>
    <property type="project" value="InterPro"/>
</dbReference>
<dbReference type="PANTHER" id="PTHR43153">
    <property type="entry name" value="ELECTRON TRANSFER FLAVOPROTEIN ALPHA"/>
    <property type="match status" value="1"/>
</dbReference>
<proteinExistence type="inferred from homology"/>
<feature type="binding site" evidence="5">
    <location>
        <position position="212"/>
    </location>
    <ligand>
        <name>FAD</name>
        <dbReference type="ChEBI" id="CHEBI:57692"/>
    </ligand>
</feature>
<dbReference type="SUPFAM" id="SSF52402">
    <property type="entry name" value="Adenine nucleotide alpha hydrolases-like"/>
    <property type="match status" value="1"/>
</dbReference>
<evidence type="ECO:0000256" key="4">
    <source>
        <dbReference type="ARBA" id="ARBA00022982"/>
    </source>
</evidence>
<dbReference type="InterPro" id="IPR014729">
    <property type="entry name" value="Rossmann-like_a/b/a_fold"/>
</dbReference>
<dbReference type="Gene3D" id="3.40.50.1220">
    <property type="entry name" value="TPP-binding domain"/>
    <property type="match status" value="1"/>
</dbReference>
<keyword evidence="3" id="KW-0285">Flavoprotein</keyword>
<evidence type="ECO:0000256" key="5">
    <source>
        <dbReference type="PIRSR" id="PIRSR000089-1"/>
    </source>
</evidence>
<dbReference type="InterPro" id="IPR029035">
    <property type="entry name" value="DHS-like_NAD/FAD-binding_dom"/>
</dbReference>
<feature type="binding site" evidence="5">
    <location>
        <begin position="251"/>
        <end position="255"/>
    </location>
    <ligand>
        <name>FAD</name>
        <dbReference type="ChEBI" id="CHEBI:57692"/>
    </ligand>
</feature>
<keyword evidence="2" id="KW-0813">Transport</keyword>
<feature type="binding site" evidence="5">
    <location>
        <begin position="268"/>
        <end position="275"/>
    </location>
    <ligand>
        <name>FAD</name>
        <dbReference type="ChEBI" id="CHEBI:57692"/>
    </ligand>
</feature>
<dbReference type="SUPFAM" id="SSF52467">
    <property type="entry name" value="DHS-like NAD/FAD-binding domain"/>
    <property type="match status" value="1"/>
</dbReference>
<dbReference type="FunFam" id="3.40.50.1220:FF:000004">
    <property type="entry name" value="Electron transfer flavoprotein"/>
    <property type="match status" value="1"/>
</dbReference>
<dbReference type="EMBL" id="DSJL01000007">
    <property type="protein sequence ID" value="HEF64706.1"/>
    <property type="molecule type" value="Genomic_DNA"/>
</dbReference>
<evidence type="ECO:0000256" key="2">
    <source>
        <dbReference type="ARBA" id="ARBA00022448"/>
    </source>
</evidence>
<dbReference type="InterPro" id="IPR014730">
    <property type="entry name" value="ETF_a/b_N"/>
</dbReference>
<gene>
    <name evidence="7" type="ORF">ENP47_03750</name>
</gene>
<feature type="binding site" evidence="5">
    <location>
        <begin position="237"/>
        <end position="238"/>
    </location>
    <ligand>
        <name>FAD</name>
        <dbReference type="ChEBI" id="CHEBI:57692"/>
    </ligand>
</feature>
<keyword evidence="5" id="KW-0274">FAD</keyword>
<dbReference type="GO" id="GO:0009055">
    <property type="term" value="F:electron transfer activity"/>
    <property type="evidence" value="ECO:0007669"/>
    <property type="project" value="InterPro"/>
</dbReference>
<dbReference type="Pfam" id="PF00766">
    <property type="entry name" value="ETF_alpha"/>
    <property type="match status" value="1"/>
</dbReference>
<dbReference type="Pfam" id="PF01012">
    <property type="entry name" value="ETF"/>
    <property type="match status" value="1"/>
</dbReference>
<comment type="similarity">
    <text evidence="1">Belongs to the ETF alpha-subunit/FixB family.</text>
</comment>
<dbReference type="GO" id="GO:0033539">
    <property type="term" value="P:fatty acid beta-oxidation using acyl-CoA dehydrogenase"/>
    <property type="evidence" value="ECO:0007669"/>
    <property type="project" value="TreeGrafter"/>
</dbReference>
<dbReference type="PIRSF" id="PIRSF000089">
    <property type="entry name" value="Electra_flavoP_a"/>
    <property type="match status" value="1"/>
</dbReference>